<evidence type="ECO:0000313" key="3">
    <source>
        <dbReference type="Proteomes" id="UP001519363"/>
    </source>
</evidence>
<dbReference type="EMBL" id="JAGIOO010000001">
    <property type="protein sequence ID" value="MBP2472805.1"/>
    <property type="molecule type" value="Genomic_DNA"/>
</dbReference>
<evidence type="ECO:0000313" key="2">
    <source>
        <dbReference type="EMBL" id="MBP2472805.1"/>
    </source>
</evidence>
<name>A0ABS5A897_9PSEU</name>
<proteinExistence type="predicted"/>
<protein>
    <submittedName>
        <fullName evidence="2">Lipoprotein with Yx(FWY)xxD motif</fullName>
    </submittedName>
</protein>
<accession>A0ABS5A897</accession>
<comment type="caution">
    <text evidence="2">The sequence shown here is derived from an EMBL/GenBank/DDBJ whole genome shotgun (WGS) entry which is preliminary data.</text>
</comment>
<dbReference type="InterPro" id="IPR005297">
    <property type="entry name" value="Lipoprotein_repeat"/>
</dbReference>
<keyword evidence="3" id="KW-1185">Reference proteome</keyword>
<organism evidence="2 3">
    <name type="scientific">Crossiella equi</name>
    <dbReference type="NCBI Taxonomy" id="130796"/>
    <lineage>
        <taxon>Bacteria</taxon>
        <taxon>Bacillati</taxon>
        <taxon>Actinomycetota</taxon>
        <taxon>Actinomycetes</taxon>
        <taxon>Pseudonocardiales</taxon>
        <taxon>Pseudonocardiaceae</taxon>
        <taxon>Crossiella</taxon>
    </lineage>
</organism>
<sequence length="123" mass="12926">MHARDVQGLGSVITDHEGYTLYRFDKDTAQPAKSNCDNTCAQQWPPVVADGNFQVDGIVPEIVGTVARADGTLQVTVGGWPLYRFAQDAKPGESKGHGKGGTWYAATPEGKKAAANGGTASGY</sequence>
<feature type="region of interest" description="Disordered" evidence="1">
    <location>
        <begin position="90"/>
        <end position="123"/>
    </location>
</feature>
<dbReference type="PANTHER" id="PTHR39335">
    <property type="entry name" value="BLL4220 PROTEIN"/>
    <property type="match status" value="1"/>
</dbReference>
<evidence type="ECO:0000256" key="1">
    <source>
        <dbReference type="SAM" id="MobiDB-lite"/>
    </source>
</evidence>
<keyword evidence="2" id="KW-0449">Lipoprotein</keyword>
<dbReference type="Proteomes" id="UP001519363">
    <property type="component" value="Unassembled WGS sequence"/>
</dbReference>
<gene>
    <name evidence="2" type="ORF">JOF53_001677</name>
</gene>
<reference evidence="2 3" key="1">
    <citation type="submission" date="2021-03" db="EMBL/GenBank/DDBJ databases">
        <title>Sequencing the genomes of 1000 actinobacteria strains.</title>
        <authorList>
            <person name="Klenk H.-P."/>
        </authorList>
    </citation>
    <scope>NUCLEOTIDE SEQUENCE [LARGE SCALE GENOMIC DNA]</scope>
    <source>
        <strain evidence="2 3">DSM 44580</strain>
    </source>
</reference>
<dbReference type="RefSeq" id="WP_245372704.1">
    <property type="nucleotide sequence ID" value="NZ_JAGIOO010000001.1"/>
</dbReference>
<dbReference type="PANTHER" id="PTHR39335:SF1">
    <property type="entry name" value="BLL4220 PROTEIN"/>
    <property type="match status" value="1"/>
</dbReference>
<dbReference type="Pfam" id="PF03640">
    <property type="entry name" value="Lipoprotein_15"/>
    <property type="match status" value="2"/>
</dbReference>